<dbReference type="InterPro" id="IPR011051">
    <property type="entry name" value="RmlC_Cupin_sf"/>
</dbReference>
<evidence type="ECO:0000256" key="4">
    <source>
        <dbReference type="ARBA" id="ARBA00023242"/>
    </source>
</evidence>
<dbReference type="SUPFAM" id="SSF51182">
    <property type="entry name" value="RmlC-like cupins"/>
    <property type="match status" value="1"/>
</dbReference>
<evidence type="ECO:0000256" key="2">
    <source>
        <dbReference type="ARBA" id="ARBA00010291"/>
    </source>
</evidence>
<feature type="compositionally biased region" description="Basic and acidic residues" evidence="7">
    <location>
        <begin position="253"/>
        <end position="263"/>
    </location>
</feature>
<dbReference type="InParanoid" id="A0A067QCJ6"/>
<dbReference type="PANTHER" id="PTHR16684">
    <property type="entry name" value="CENTROMERE PROTEIN C"/>
    <property type="match status" value="1"/>
</dbReference>
<comment type="similarity">
    <text evidence="2">Belongs to the CENP-C/MIF2 family.</text>
</comment>
<keyword evidence="10" id="KW-1185">Reference proteome</keyword>
<feature type="compositionally biased region" description="Low complexity" evidence="7">
    <location>
        <begin position="622"/>
        <end position="636"/>
    </location>
</feature>
<feature type="region of interest" description="Disordered" evidence="7">
    <location>
        <begin position="593"/>
        <end position="656"/>
    </location>
</feature>
<dbReference type="AlphaFoldDB" id="A0A067QCJ6"/>
<dbReference type="OrthoDB" id="1939643at2759"/>
<dbReference type="GO" id="GO:0000776">
    <property type="term" value="C:kinetochore"/>
    <property type="evidence" value="ECO:0007669"/>
    <property type="project" value="InterPro"/>
</dbReference>
<accession>A0A067QCJ6</accession>
<sequence length="656" mass="72151">MPASARKSSLGASRRGAPRAHVPFRADDLEHGKRTGIAVAYVEHNSDEFEVFEKVIGQADAMTPPKPKTNGRKKRKTPMTPVADEDDENGEVSMELDSPMVYFSNARHPAMPSSVQRVGSSSRPVARASDVDFDELPSPRPSRRGSSVASRRSMANGNVPGPSNLSRSSLPPPDEPDAGGMDDNSFEPGDNSGLPPSDDVPTPRQRTMSHASFTQMDQDDDDDDEGEELQVLQDATPNTPSPKKRARPSTPTSEERAAREGKRPKSAKKAPVRGEDSGDGGLEDAPVDQEEPVTTKRKGKAKAVEPVQEEEDHQQEDWNHNDDDGMEPEIAAGLEEVEDMASEGSEEEAEAAEKEKAKKKATKGRGKRRKDPVDDAACRRSKRHKYPPLEYWRLEKVVYGKRESGPVLVPHIKQIVRYPKEPVEPLGSKHRRPRGKSRTKTATVEPEPEPEIEEETEWDANTEAHGVVLDYVTKEEVQRRVAFTSRMVAPRAAANNDFFFQKIFGDGDFIAAGQLIIPPRKSKPSKGTKDNTYVFYVIEGAVNFKVHTTSYVLAKGGMFLVPRGNMYYIENLTDREAKLFFAQARKIPIGEEETAPALLPAPTSVRRSLDPAQAEASRNRRSSGGPAPRSSSGPSNTVSGEEKLEKKAKRGASKKP</sequence>
<feature type="compositionally biased region" description="Polar residues" evidence="7">
    <location>
        <begin position="1"/>
        <end position="11"/>
    </location>
</feature>
<feature type="compositionally biased region" description="Basic residues" evidence="7">
    <location>
        <begin position="428"/>
        <end position="439"/>
    </location>
</feature>
<dbReference type="STRING" id="933084.A0A067QCJ6"/>
<feature type="compositionally biased region" description="Low complexity" evidence="7">
    <location>
        <begin position="160"/>
        <end position="169"/>
    </location>
</feature>
<comment type="function">
    <text evidence="5">Component of the kinetochore, a multiprotein complex that assembles on centromeric DNA and attaches chromosomes to spindle microtubules, mediating chromosome segregation and sister chromatid segregation during meiosis and mitosis. Component of the inner kinetochore constitutive centromere-associated network (CCAN), which serves as a structural platform for outer kinetochore assembly.</text>
</comment>
<evidence type="ECO:0000259" key="8">
    <source>
        <dbReference type="Pfam" id="PF11699"/>
    </source>
</evidence>
<evidence type="ECO:0000256" key="6">
    <source>
        <dbReference type="ARBA" id="ARBA00075033"/>
    </source>
</evidence>
<name>A0A067QCJ6_9AGAM</name>
<evidence type="ECO:0000256" key="5">
    <source>
        <dbReference type="ARBA" id="ARBA00057947"/>
    </source>
</evidence>
<dbReference type="GO" id="GO:0019237">
    <property type="term" value="F:centromeric DNA binding"/>
    <property type="evidence" value="ECO:0007669"/>
    <property type="project" value="InterPro"/>
</dbReference>
<feature type="region of interest" description="Disordered" evidence="7">
    <location>
        <begin position="58"/>
        <end position="382"/>
    </location>
</feature>
<reference evidence="10" key="1">
    <citation type="journal article" date="2014" name="Proc. Natl. Acad. Sci. U.S.A.">
        <title>Extensive sampling of basidiomycete genomes demonstrates inadequacy of the white-rot/brown-rot paradigm for wood decay fungi.</title>
        <authorList>
            <person name="Riley R."/>
            <person name="Salamov A.A."/>
            <person name="Brown D.W."/>
            <person name="Nagy L.G."/>
            <person name="Floudas D."/>
            <person name="Held B.W."/>
            <person name="Levasseur A."/>
            <person name="Lombard V."/>
            <person name="Morin E."/>
            <person name="Otillar R."/>
            <person name="Lindquist E.A."/>
            <person name="Sun H."/>
            <person name="LaButti K.M."/>
            <person name="Schmutz J."/>
            <person name="Jabbour D."/>
            <person name="Luo H."/>
            <person name="Baker S.E."/>
            <person name="Pisabarro A.G."/>
            <person name="Walton J.D."/>
            <person name="Blanchette R.A."/>
            <person name="Henrissat B."/>
            <person name="Martin F."/>
            <person name="Cullen D."/>
            <person name="Hibbett D.S."/>
            <person name="Grigoriev I.V."/>
        </authorList>
    </citation>
    <scope>NUCLEOTIDE SEQUENCE [LARGE SCALE GENOMIC DNA]</scope>
    <source>
        <strain evidence="10">MUCL 33604</strain>
    </source>
</reference>
<keyword evidence="4" id="KW-0539">Nucleus</keyword>
<comment type="subcellular location">
    <subcellularLocation>
        <location evidence="1">Nucleus</location>
    </subcellularLocation>
</comment>
<feature type="compositionally biased region" description="Acidic residues" evidence="7">
    <location>
        <begin position="217"/>
        <end position="228"/>
    </location>
</feature>
<feature type="compositionally biased region" description="Polar residues" evidence="7">
    <location>
        <begin position="204"/>
        <end position="216"/>
    </location>
</feature>
<feature type="region of interest" description="Disordered" evidence="7">
    <location>
        <begin position="421"/>
        <end position="456"/>
    </location>
</feature>
<dbReference type="InterPro" id="IPR025974">
    <property type="entry name" value="Mif2/CENP-C_cupin"/>
</dbReference>
<evidence type="ECO:0000256" key="7">
    <source>
        <dbReference type="SAM" id="MobiDB-lite"/>
    </source>
</evidence>
<evidence type="ECO:0000313" key="9">
    <source>
        <dbReference type="EMBL" id="KDQ61227.1"/>
    </source>
</evidence>
<protein>
    <recommendedName>
        <fullName evidence="6">CENP-C homolog</fullName>
    </recommendedName>
</protein>
<dbReference type="Proteomes" id="UP000027265">
    <property type="component" value="Unassembled WGS sequence"/>
</dbReference>
<dbReference type="GO" id="GO:0005634">
    <property type="term" value="C:nucleus"/>
    <property type="evidence" value="ECO:0007669"/>
    <property type="project" value="UniProtKB-SubCell"/>
</dbReference>
<evidence type="ECO:0000313" key="10">
    <source>
        <dbReference type="Proteomes" id="UP000027265"/>
    </source>
</evidence>
<feature type="compositionally biased region" description="Low complexity" evidence="7">
    <location>
        <begin position="144"/>
        <end position="153"/>
    </location>
</feature>
<dbReference type="GO" id="GO:0051315">
    <property type="term" value="P:attachment of mitotic spindle microtubules to kinetochore"/>
    <property type="evidence" value="ECO:0007669"/>
    <property type="project" value="TreeGrafter"/>
</dbReference>
<dbReference type="GO" id="GO:0051382">
    <property type="term" value="P:kinetochore assembly"/>
    <property type="evidence" value="ECO:0007669"/>
    <property type="project" value="InterPro"/>
</dbReference>
<dbReference type="EMBL" id="KL197713">
    <property type="protein sequence ID" value="KDQ61227.1"/>
    <property type="molecule type" value="Genomic_DNA"/>
</dbReference>
<proteinExistence type="inferred from homology"/>
<gene>
    <name evidence="9" type="ORF">JAAARDRAFT_32229</name>
</gene>
<dbReference type="InterPro" id="IPR014710">
    <property type="entry name" value="RmlC-like_jellyroll"/>
</dbReference>
<keyword evidence="3" id="KW-0238">DNA-binding</keyword>
<dbReference type="Gene3D" id="2.60.120.10">
    <property type="entry name" value="Jelly Rolls"/>
    <property type="match status" value="1"/>
</dbReference>
<feature type="domain" description="Mif2/CENP-C cupin" evidence="8">
    <location>
        <begin position="498"/>
        <end position="583"/>
    </location>
</feature>
<feature type="region of interest" description="Disordered" evidence="7">
    <location>
        <begin position="1"/>
        <end position="27"/>
    </location>
</feature>
<feature type="compositionally biased region" description="Acidic residues" evidence="7">
    <location>
        <begin position="446"/>
        <end position="456"/>
    </location>
</feature>
<feature type="compositionally biased region" description="Basic residues" evidence="7">
    <location>
        <begin position="646"/>
        <end position="656"/>
    </location>
</feature>
<feature type="compositionally biased region" description="Basic residues" evidence="7">
    <location>
        <begin position="357"/>
        <end position="370"/>
    </location>
</feature>
<dbReference type="FunFam" id="2.60.120.10:FF:000033">
    <property type="entry name" value="Centromere protein C 1"/>
    <property type="match status" value="1"/>
</dbReference>
<feature type="compositionally biased region" description="Acidic residues" evidence="7">
    <location>
        <begin position="277"/>
        <end position="291"/>
    </location>
</feature>
<organism evidence="9 10">
    <name type="scientific">Jaapia argillacea MUCL 33604</name>
    <dbReference type="NCBI Taxonomy" id="933084"/>
    <lineage>
        <taxon>Eukaryota</taxon>
        <taxon>Fungi</taxon>
        <taxon>Dikarya</taxon>
        <taxon>Basidiomycota</taxon>
        <taxon>Agaricomycotina</taxon>
        <taxon>Agaricomycetes</taxon>
        <taxon>Agaricomycetidae</taxon>
        <taxon>Jaapiales</taxon>
        <taxon>Jaapiaceae</taxon>
        <taxon>Jaapia</taxon>
    </lineage>
</organism>
<dbReference type="HOGENOM" id="CLU_022335_0_0_1"/>
<evidence type="ECO:0000256" key="1">
    <source>
        <dbReference type="ARBA" id="ARBA00004123"/>
    </source>
</evidence>
<feature type="compositionally biased region" description="Polar residues" evidence="7">
    <location>
        <begin position="113"/>
        <end position="123"/>
    </location>
</feature>
<dbReference type="Pfam" id="PF11699">
    <property type="entry name" value="CENP-C_C"/>
    <property type="match status" value="1"/>
</dbReference>
<dbReference type="CDD" id="cd06993">
    <property type="entry name" value="cupin_CENP-C_C"/>
    <property type="match status" value="1"/>
</dbReference>
<dbReference type="InterPro" id="IPR028386">
    <property type="entry name" value="CENP-C/Mif2/cnp3"/>
</dbReference>
<evidence type="ECO:0000256" key="3">
    <source>
        <dbReference type="ARBA" id="ARBA00023125"/>
    </source>
</evidence>
<feature type="compositionally biased region" description="Acidic residues" evidence="7">
    <location>
        <begin position="335"/>
        <end position="350"/>
    </location>
</feature>
<dbReference type="PANTHER" id="PTHR16684:SF11">
    <property type="entry name" value="CENTROMERE PROTEIN C"/>
    <property type="match status" value="1"/>
</dbReference>
<dbReference type="GO" id="GO:0051455">
    <property type="term" value="P:spindle attachment to meiosis I kinetochore"/>
    <property type="evidence" value="ECO:0007669"/>
    <property type="project" value="TreeGrafter"/>
</dbReference>